<keyword evidence="2" id="KW-1185">Reference proteome</keyword>
<protein>
    <submittedName>
        <fullName evidence="1">Uncharacterized protein</fullName>
    </submittedName>
</protein>
<name>A0ABS9DBZ5_9ALTE</name>
<dbReference type="RefSeq" id="WP_235314585.1">
    <property type="nucleotide sequence ID" value="NZ_JAKGAS010000022.1"/>
</dbReference>
<dbReference type="Proteomes" id="UP001521137">
    <property type="component" value="Unassembled WGS sequence"/>
</dbReference>
<evidence type="ECO:0000313" key="2">
    <source>
        <dbReference type="Proteomes" id="UP001521137"/>
    </source>
</evidence>
<proteinExistence type="predicted"/>
<sequence length="160" mass="18828">MSAIHRQLIALDMLAQDLIEELDGLCSERVTQQYLALLKQYHIHGLSLADEVETLSDYDFSKWITQHQVCRFLISKKLLLVQNRLVGYVLDYYDASRKSDEIRHSDFSEHADRRFDLLTTKAIKARSQYRTVAKAMNQNDYLKLIEYIGLPLFDWGWEQL</sequence>
<organism evidence="1 2">
    <name type="scientific">Paraglaciecola algarum</name>
    <dbReference type="NCBI Taxonomy" id="3050085"/>
    <lineage>
        <taxon>Bacteria</taxon>
        <taxon>Pseudomonadati</taxon>
        <taxon>Pseudomonadota</taxon>
        <taxon>Gammaproteobacteria</taxon>
        <taxon>Alteromonadales</taxon>
        <taxon>Alteromonadaceae</taxon>
        <taxon>Paraglaciecola</taxon>
    </lineage>
</organism>
<comment type="caution">
    <text evidence="1">The sequence shown here is derived from an EMBL/GenBank/DDBJ whole genome shotgun (WGS) entry which is preliminary data.</text>
</comment>
<gene>
    <name evidence="1" type="ORF">L0668_20435</name>
</gene>
<evidence type="ECO:0000313" key="1">
    <source>
        <dbReference type="EMBL" id="MCF2950488.1"/>
    </source>
</evidence>
<accession>A0ABS9DBZ5</accession>
<dbReference type="EMBL" id="JAKGAS010000022">
    <property type="protein sequence ID" value="MCF2950488.1"/>
    <property type="molecule type" value="Genomic_DNA"/>
</dbReference>
<reference evidence="1 2" key="1">
    <citation type="submission" date="2022-01" db="EMBL/GenBank/DDBJ databases">
        <title>Paraglaciecola sp. G1-23.</title>
        <authorList>
            <person name="Jin M.S."/>
            <person name="Han D.M."/>
            <person name="Kim H.M."/>
            <person name="Jeon C.O."/>
        </authorList>
    </citation>
    <scope>NUCLEOTIDE SEQUENCE [LARGE SCALE GENOMIC DNA]</scope>
    <source>
        <strain evidence="1 2">G1-23</strain>
    </source>
</reference>